<keyword evidence="1" id="KW-0732">Signal</keyword>
<evidence type="ECO:0000313" key="2">
    <source>
        <dbReference type="EMBL" id="VDK44236.1"/>
    </source>
</evidence>
<dbReference type="OrthoDB" id="6236169at2759"/>
<evidence type="ECO:0008006" key="4">
    <source>
        <dbReference type="Google" id="ProtNLM"/>
    </source>
</evidence>
<proteinExistence type="predicted"/>
<evidence type="ECO:0000313" key="3">
    <source>
        <dbReference type="Proteomes" id="UP000281553"/>
    </source>
</evidence>
<dbReference type="Proteomes" id="UP000281553">
    <property type="component" value="Unassembled WGS sequence"/>
</dbReference>
<evidence type="ECO:0000256" key="1">
    <source>
        <dbReference type="SAM" id="SignalP"/>
    </source>
</evidence>
<feature type="signal peptide" evidence="1">
    <location>
        <begin position="1"/>
        <end position="22"/>
    </location>
</feature>
<feature type="chain" id="PRO_5018185256" description="Receptor ligand binding region domain-containing protein" evidence="1">
    <location>
        <begin position="23"/>
        <end position="133"/>
    </location>
</feature>
<protein>
    <recommendedName>
        <fullName evidence="4">Receptor ligand binding region domain-containing protein</fullName>
    </recommendedName>
</protein>
<organism evidence="2 3">
    <name type="scientific">Dibothriocephalus latus</name>
    <name type="common">Fish tapeworm</name>
    <name type="synonym">Diphyllobothrium latum</name>
    <dbReference type="NCBI Taxonomy" id="60516"/>
    <lineage>
        <taxon>Eukaryota</taxon>
        <taxon>Metazoa</taxon>
        <taxon>Spiralia</taxon>
        <taxon>Lophotrochozoa</taxon>
        <taxon>Platyhelminthes</taxon>
        <taxon>Cestoda</taxon>
        <taxon>Eucestoda</taxon>
        <taxon>Diphyllobothriidea</taxon>
        <taxon>Diphyllobothriidae</taxon>
        <taxon>Dibothriocephalus</taxon>
    </lineage>
</organism>
<accession>A0A3P6PXS1</accession>
<name>A0A3P6PXS1_DIBLA</name>
<dbReference type="AlphaFoldDB" id="A0A3P6PXS1"/>
<gene>
    <name evidence="2" type="ORF">DILT_LOCUS1432</name>
</gene>
<dbReference type="EMBL" id="UYRU01009672">
    <property type="protein sequence ID" value="VDK44236.1"/>
    <property type="molecule type" value="Genomic_DNA"/>
</dbReference>
<keyword evidence="3" id="KW-1185">Reference proteome</keyword>
<sequence length="133" mass="14751">MFCMGLERHILLTFILVVAAGAVEDTTLPSIPLKIIIILVPTRCIPETLLFNYSASIYQPLEYLHTQVPNWNIDITAYVRRLHILGCYLQEDNRTSILVKALNGIVEELDNSTDFSVILGPTRAANVHSSAAG</sequence>
<reference evidence="2 3" key="1">
    <citation type="submission" date="2018-11" db="EMBL/GenBank/DDBJ databases">
        <authorList>
            <consortium name="Pathogen Informatics"/>
        </authorList>
    </citation>
    <scope>NUCLEOTIDE SEQUENCE [LARGE SCALE GENOMIC DNA]</scope>
</reference>